<gene>
    <name evidence="2" type="ORF">NDU88_004719</name>
</gene>
<comment type="caution">
    <text evidence="2">The sequence shown here is derived from an EMBL/GenBank/DDBJ whole genome shotgun (WGS) entry which is preliminary data.</text>
</comment>
<feature type="region of interest" description="Disordered" evidence="1">
    <location>
        <begin position="1"/>
        <end position="38"/>
    </location>
</feature>
<keyword evidence="3" id="KW-1185">Reference proteome</keyword>
<evidence type="ECO:0000313" key="3">
    <source>
        <dbReference type="Proteomes" id="UP001066276"/>
    </source>
</evidence>
<name>A0AAV7TS24_PLEWA</name>
<dbReference type="Proteomes" id="UP001066276">
    <property type="component" value="Chromosome 3_2"/>
</dbReference>
<proteinExistence type="predicted"/>
<sequence length="126" mass="13789">MDHAGQRYSTRLRADTQPSPGHPPRRAPFQGSPGKEGVLLRLHQCWGASISGLGQRGDRPSRGRTTEGEHSSPVFGGHRLPPHPPELHWTLRLGCSDDRSNPARPARCPHRGCTPLGRARSVPRCS</sequence>
<protein>
    <submittedName>
        <fullName evidence="2">Uncharacterized protein</fullName>
    </submittedName>
</protein>
<accession>A0AAV7TS24</accession>
<dbReference type="EMBL" id="JANPWB010000006">
    <property type="protein sequence ID" value="KAJ1179485.1"/>
    <property type="molecule type" value="Genomic_DNA"/>
</dbReference>
<evidence type="ECO:0000256" key="1">
    <source>
        <dbReference type="SAM" id="MobiDB-lite"/>
    </source>
</evidence>
<feature type="region of interest" description="Disordered" evidence="1">
    <location>
        <begin position="50"/>
        <end position="85"/>
    </location>
</feature>
<organism evidence="2 3">
    <name type="scientific">Pleurodeles waltl</name>
    <name type="common">Iberian ribbed newt</name>
    <dbReference type="NCBI Taxonomy" id="8319"/>
    <lineage>
        <taxon>Eukaryota</taxon>
        <taxon>Metazoa</taxon>
        <taxon>Chordata</taxon>
        <taxon>Craniata</taxon>
        <taxon>Vertebrata</taxon>
        <taxon>Euteleostomi</taxon>
        <taxon>Amphibia</taxon>
        <taxon>Batrachia</taxon>
        <taxon>Caudata</taxon>
        <taxon>Salamandroidea</taxon>
        <taxon>Salamandridae</taxon>
        <taxon>Pleurodelinae</taxon>
        <taxon>Pleurodeles</taxon>
    </lineage>
</organism>
<feature type="region of interest" description="Disordered" evidence="1">
    <location>
        <begin position="99"/>
        <end position="126"/>
    </location>
</feature>
<dbReference type="AlphaFoldDB" id="A0AAV7TS24"/>
<reference evidence="2" key="1">
    <citation type="journal article" date="2022" name="bioRxiv">
        <title>Sequencing and chromosome-scale assembly of the giantPleurodeles waltlgenome.</title>
        <authorList>
            <person name="Brown T."/>
            <person name="Elewa A."/>
            <person name="Iarovenko S."/>
            <person name="Subramanian E."/>
            <person name="Araus A.J."/>
            <person name="Petzold A."/>
            <person name="Susuki M."/>
            <person name="Suzuki K.-i.T."/>
            <person name="Hayashi T."/>
            <person name="Toyoda A."/>
            <person name="Oliveira C."/>
            <person name="Osipova E."/>
            <person name="Leigh N.D."/>
            <person name="Simon A."/>
            <person name="Yun M.H."/>
        </authorList>
    </citation>
    <scope>NUCLEOTIDE SEQUENCE</scope>
    <source>
        <strain evidence="2">20211129_DDA</strain>
        <tissue evidence="2">Liver</tissue>
    </source>
</reference>
<evidence type="ECO:0000313" key="2">
    <source>
        <dbReference type="EMBL" id="KAJ1179485.1"/>
    </source>
</evidence>
<feature type="compositionally biased region" description="Basic and acidic residues" evidence="1">
    <location>
        <begin position="56"/>
        <end position="70"/>
    </location>
</feature>